<dbReference type="CDD" id="cd00093">
    <property type="entry name" value="HTH_XRE"/>
    <property type="match status" value="1"/>
</dbReference>
<dbReference type="PROSITE" id="PS50943">
    <property type="entry name" value="HTH_CROC1"/>
    <property type="match status" value="1"/>
</dbReference>
<dbReference type="GO" id="GO:0003677">
    <property type="term" value="F:DNA binding"/>
    <property type="evidence" value="ECO:0007669"/>
    <property type="project" value="InterPro"/>
</dbReference>
<gene>
    <name evidence="2" type="ORF">D7Z54_01715</name>
</gene>
<evidence type="ECO:0000313" key="3">
    <source>
        <dbReference type="Proteomes" id="UP000275076"/>
    </source>
</evidence>
<accession>A0A3R9P8N0</accession>
<dbReference type="InterPro" id="IPR010982">
    <property type="entry name" value="Lambda_DNA-bd_dom_sf"/>
</dbReference>
<evidence type="ECO:0000313" key="2">
    <source>
        <dbReference type="EMBL" id="RSL35308.1"/>
    </source>
</evidence>
<name>A0A3R9P8N0_9BACI</name>
<sequence>MINQNQLKTIRTVIADMTISEVSEKLKINRNRVHRYEAFIYEAPKEYLQAYAEAFGITWDTLDYLREVEEAVAKVQRSRLKR</sequence>
<dbReference type="EMBL" id="RBVX01000001">
    <property type="protein sequence ID" value="RSL35308.1"/>
    <property type="molecule type" value="Genomic_DNA"/>
</dbReference>
<organism evidence="2 3">
    <name type="scientific">Salibacterium salarium</name>
    <dbReference type="NCBI Taxonomy" id="284579"/>
    <lineage>
        <taxon>Bacteria</taxon>
        <taxon>Bacillati</taxon>
        <taxon>Bacillota</taxon>
        <taxon>Bacilli</taxon>
        <taxon>Bacillales</taxon>
        <taxon>Bacillaceae</taxon>
    </lineage>
</organism>
<dbReference type="SUPFAM" id="SSF47413">
    <property type="entry name" value="lambda repressor-like DNA-binding domains"/>
    <property type="match status" value="1"/>
</dbReference>
<keyword evidence="3" id="KW-1185">Reference proteome</keyword>
<evidence type="ECO:0000259" key="1">
    <source>
        <dbReference type="PROSITE" id="PS50943"/>
    </source>
</evidence>
<dbReference type="AlphaFoldDB" id="A0A3R9P8N0"/>
<reference evidence="2 3" key="1">
    <citation type="submission" date="2018-10" db="EMBL/GenBank/DDBJ databases">
        <title>Draft genome sequence of Bacillus salarius IM0101, isolated from a hypersaline soil in Inner Mongolia, China.</title>
        <authorList>
            <person name="Yamprayoonswat W."/>
            <person name="Boonvisut S."/>
            <person name="Jumpathong W."/>
            <person name="Sittihan S."/>
            <person name="Ruangsuj P."/>
            <person name="Wanthongcharoen S."/>
            <person name="Thongpramul N."/>
            <person name="Pimmason S."/>
            <person name="Yu B."/>
            <person name="Yasawong M."/>
        </authorList>
    </citation>
    <scope>NUCLEOTIDE SEQUENCE [LARGE SCALE GENOMIC DNA]</scope>
    <source>
        <strain evidence="2 3">IM0101</strain>
    </source>
</reference>
<dbReference type="Gene3D" id="1.10.260.40">
    <property type="entry name" value="lambda repressor-like DNA-binding domains"/>
    <property type="match status" value="1"/>
</dbReference>
<dbReference type="InterPro" id="IPR001387">
    <property type="entry name" value="Cro/C1-type_HTH"/>
</dbReference>
<protein>
    <submittedName>
        <fullName evidence="2">XRE family transcriptional regulator</fullName>
    </submittedName>
</protein>
<comment type="caution">
    <text evidence="2">The sequence shown here is derived from an EMBL/GenBank/DDBJ whole genome shotgun (WGS) entry which is preliminary data.</text>
</comment>
<dbReference type="Proteomes" id="UP000275076">
    <property type="component" value="Unassembled WGS sequence"/>
</dbReference>
<proteinExistence type="predicted"/>
<feature type="domain" description="HTH cro/C1-type" evidence="1">
    <location>
        <begin position="15"/>
        <end position="62"/>
    </location>
</feature>
<dbReference type="Pfam" id="PF01381">
    <property type="entry name" value="HTH_3"/>
    <property type="match status" value="1"/>
</dbReference>
<dbReference type="RefSeq" id="WP_125553797.1">
    <property type="nucleotide sequence ID" value="NZ_RBVX01000001.1"/>
</dbReference>